<comment type="subunit">
    <text evidence="2">Homotrimer.</text>
</comment>
<dbReference type="CDD" id="cd00342">
    <property type="entry name" value="gram_neg_porins"/>
    <property type="match status" value="1"/>
</dbReference>
<evidence type="ECO:0000256" key="9">
    <source>
        <dbReference type="ARBA" id="ARBA00023136"/>
    </source>
</evidence>
<feature type="chain" id="PRO_5004506174" description="Porin domain-containing protein" evidence="11">
    <location>
        <begin position="21"/>
        <end position="405"/>
    </location>
</feature>
<evidence type="ECO:0000256" key="4">
    <source>
        <dbReference type="ARBA" id="ARBA00022452"/>
    </source>
</evidence>
<dbReference type="Gene3D" id="2.40.160.10">
    <property type="entry name" value="Porin"/>
    <property type="match status" value="1"/>
</dbReference>
<reference evidence="13 14" key="1">
    <citation type="submission" date="2013-04" db="EMBL/GenBank/DDBJ databases">
        <title>The Genome Sequence of Sutterella wadsworthensis HGA0223.</title>
        <authorList>
            <consortium name="The Broad Institute Genomics Platform"/>
            <person name="Earl A."/>
            <person name="Ward D."/>
            <person name="Feldgarden M."/>
            <person name="Gevers D."/>
            <person name="Schmidt T.M."/>
            <person name="Dover J."/>
            <person name="Dai D."/>
            <person name="Walker B."/>
            <person name="Young S."/>
            <person name="Zeng Q."/>
            <person name="Gargeya S."/>
            <person name="Fitzgerald M."/>
            <person name="Haas B."/>
            <person name="Abouelleil A."/>
            <person name="Allen A.W."/>
            <person name="Alvarado L."/>
            <person name="Arachchi H.M."/>
            <person name="Berlin A.M."/>
            <person name="Chapman S.B."/>
            <person name="Gainer-Dewar J."/>
            <person name="Goldberg J."/>
            <person name="Griggs A."/>
            <person name="Gujja S."/>
            <person name="Hansen M."/>
            <person name="Howarth C."/>
            <person name="Imamovic A."/>
            <person name="Ireland A."/>
            <person name="Larimer J."/>
            <person name="McCowan C."/>
            <person name="Murphy C."/>
            <person name="Pearson M."/>
            <person name="Poon T.W."/>
            <person name="Priest M."/>
            <person name="Roberts A."/>
            <person name="Saif S."/>
            <person name="Shea T."/>
            <person name="Sisk P."/>
            <person name="Sykes S."/>
            <person name="Wortman J."/>
            <person name="Nusbaum C."/>
            <person name="Birren B."/>
        </authorList>
    </citation>
    <scope>NUCLEOTIDE SEQUENCE [LARGE SCALE GENOMIC DNA]</scope>
    <source>
        <strain evidence="13 14">HGA0223</strain>
    </source>
</reference>
<proteinExistence type="predicted"/>
<dbReference type="Proteomes" id="UP000014400">
    <property type="component" value="Unassembled WGS sequence"/>
</dbReference>
<keyword evidence="8" id="KW-0626">Porin</keyword>
<keyword evidence="14" id="KW-1185">Reference proteome</keyword>
<organism evidence="13 14">
    <name type="scientific">Sutterella wadsworthensis HGA0223</name>
    <dbReference type="NCBI Taxonomy" id="1203554"/>
    <lineage>
        <taxon>Bacteria</taxon>
        <taxon>Pseudomonadati</taxon>
        <taxon>Pseudomonadota</taxon>
        <taxon>Betaproteobacteria</taxon>
        <taxon>Burkholderiales</taxon>
        <taxon>Sutterellaceae</taxon>
        <taxon>Sutterella</taxon>
    </lineage>
</organism>
<accession>S3BDU2</accession>
<feature type="domain" description="Porin" evidence="12">
    <location>
        <begin position="7"/>
        <end position="373"/>
    </location>
</feature>
<comment type="subcellular location">
    <subcellularLocation>
        <location evidence="1">Cell outer membrane</location>
        <topology evidence="1">Multi-pass membrane protein</topology>
    </subcellularLocation>
</comment>
<dbReference type="InterPro" id="IPR050298">
    <property type="entry name" value="Gram-neg_bact_OMP"/>
</dbReference>
<dbReference type="RefSeq" id="WP_005429003.1">
    <property type="nucleotide sequence ID" value="NZ_KE150480.1"/>
</dbReference>
<evidence type="ECO:0000256" key="2">
    <source>
        <dbReference type="ARBA" id="ARBA00011233"/>
    </source>
</evidence>
<dbReference type="eggNOG" id="COG3203">
    <property type="taxonomic scope" value="Bacteria"/>
</dbReference>
<dbReference type="PANTHER" id="PTHR34501:SF9">
    <property type="entry name" value="MAJOR OUTER MEMBRANE PROTEIN P.IA"/>
    <property type="match status" value="1"/>
</dbReference>
<dbReference type="HOGENOM" id="CLU_038238_1_2_4"/>
<dbReference type="InterPro" id="IPR033900">
    <property type="entry name" value="Gram_neg_porin_domain"/>
</dbReference>
<evidence type="ECO:0000256" key="3">
    <source>
        <dbReference type="ARBA" id="ARBA00022448"/>
    </source>
</evidence>
<evidence type="ECO:0000256" key="5">
    <source>
        <dbReference type="ARBA" id="ARBA00022692"/>
    </source>
</evidence>
<evidence type="ECO:0000313" key="14">
    <source>
        <dbReference type="Proteomes" id="UP000014400"/>
    </source>
</evidence>
<dbReference type="PANTHER" id="PTHR34501">
    <property type="entry name" value="PROTEIN YDDL-RELATED"/>
    <property type="match status" value="1"/>
</dbReference>
<keyword evidence="5" id="KW-0812">Transmembrane</keyword>
<keyword evidence="9" id="KW-0472">Membrane</keyword>
<evidence type="ECO:0000256" key="1">
    <source>
        <dbReference type="ARBA" id="ARBA00004571"/>
    </source>
</evidence>
<sequence>MKKTLAALSVLGAFAGSSLAADVTLYGVIDTGLVYQHADADLPDVDTVDTFQMKSGVTAGSRFGLKGTEDLGNGLKIGFVLENGFVSDTGSFTQNNRLFGREAQLNLSGAFGTVAFGRMGSLASGNGTFGLLGSLSPFGTSWGEYAANASTVMSGFDRYDNTVTYATPAFAGFKAYAQYSFDTDSKDDYDGAGLHGVEGKSSVDRYYAIGLTYANGPLNLAAVVDQTNFSTTKWNGVDWGNPVDDALTVTVGGNYDFQVVKLYAGAQYFDNADLNSIDNIFSKDFALSPAQTERFQVKGYGLTIGADIPAAGGTFKVATSYLDGTIDKVNGWDMATAIGATFGEIDISRWNTSAGYLYSLSKRTSLYGVASYSYQTVKGQKDFNGYSLDVAPTVIEVAAGIVHKF</sequence>
<dbReference type="GO" id="GO:0046930">
    <property type="term" value="C:pore complex"/>
    <property type="evidence" value="ECO:0007669"/>
    <property type="project" value="UniProtKB-KW"/>
</dbReference>
<keyword evidence="6 11" id="KW-0732">Signal</keyword>
<keyword evidence="7" id="KW-0406">Ion transport</keyword>
<keyword evidence="4" id="KW-1134">Transmembrane beta strand</keyword>
<keyword evidence="3" id="KW-0813">Transport</keyword>
<name>S3BDU2_9BURK</name>
<comment type="caution">
    <text evidence="13">The sequence shown here is derived from an EMBL/GenBank/DDBJ whole genome shotgun (WGS) entry which is preliminary data.</text>
</comment>
<evidence type="ECO:0000256" key="8">
    <source>
        <dbReference type="ARBA" id="ARBA00023114"/>
    </source>
</evidence>
<dbReference type="EMBL" id="ATCF01000016">
    <property type="protein sequence ID" value="EPD99478.1"/>
    <property type="molecule type" value="Genomic_DNA"/>
</dbReference>
<dbReference type="GO" id="GO:0006811">
    <property type="term" value="P:monoatomic ion transport"/>
    <property type="evidence" value="ECO:0007669"/>
    <property type="project" value="UniProtKB-KW"/>
</dbReference>
<keyword evidence="10" id="KW-0998">Cell outer membrane</keyword>
<dbReference type="AlphaFoldDB" id="S3BDU2"/>
<dbReference type="STRING" id="1203554.HMPREF1476_01157"/>
<dbReference type="InterPro" id="IPR023614">
    <property type="entry name" value="Porin_dom_sf"/>
</dbReference>
<dbReference type="GO" id="GO:0009279">
    <property type="term" value="C:cell outer membrane"/>
    <property type="evidence" value="ECO:0007669"/>
    <property type="project" value="UniProtKB-SubCell"/>
</dbReference>
<feature type="signal peptide" evidence="11">
    <location>
        <begin position="1"/>
        <end position="20"/>
    </location>
</feature>
<dbReference type="GO" id="GO:0015288">
    <property type="term" value="F:porin activity"/>
    <property type="evidence" value="ECO:0007669"/>
    <property type="project" value="UniProtKB-KW"/>
</dbReference>
<protein>
    <recommendedName>
        <fullName evidence="12">Porin domain-containing protein</fullName>
    </recommendedName>
</protein>
<evidence type="ECO:0000313" key="13">
    <source>
        <dbReference type="EMBL" id="EPD99478.1"/>
    </source>
</evidence>
<dbReference type="PATRIC" id="fig|1203554.3.peg.1200"/>
<evidence type="ECO:0000259" key="12">
    <source>
        <dbReference type="Pfam" id="PF13609"/>
    </source>
</evidence>
<gene>
    <name evidence="13" type="ORF">HMPREF1476_01157</name>
</gene>
<evidence type="ECO:0000256" key="10">
    <source>
        <dbReference type="ARBA" id="ARBA00023237"/>
    </source>
</evidence>
<dbReference type="Pfam" id="PF13609">
    <property type="entry name" value="Porin_4"/>
    <property type="match status" value="1"/>
</dbReference>
<dbReference type="SUPFAM" id="SSF56935">
    <property type="entry name" value="Porins"/>
    <property type="match status" value="1"/>
</dbReference>
<evidence type="ECO:0000256" key="11">
    <source>
        <dbReference type="SAM" id="SignalP"/>
    </source>
</evidence>
<evidence type="ECO:0000256" key="6">
    <source>
        <dbReference type="ARBA" id="ARBA00022729"/>
    </source>
</evidence>
<evidence type="ECO:0000256" key="7">
    <source>
        <dbReference type="ARBA" id="ARBA00023065"/>
    </source>
</evidence>